<dbReference type="EMBL" id="BC145505">
    <property type="protein sequence ID" value="AAI45506.1"/>
    <property type="molecule type" value="mRNA"/>
</dbReference>
<sequence>MEGFTREAPCFPILGDNWDCENQERNLRQSPLIDEKTEAQEANCGHVNLGEHLSTNPALLPSQRVPGTNGFHVFNSDIKTFDCDQTLHSCPPSYAVKGTADGDACEKATQPSMEATQLVRNQMREKSYKYTESVKSLNHFTTALCDKKIKKRSKRFYKDSGTRNLREAPQGRGVNSEIVQLYGVRAVRVGTVAEGRTRCLQFSRGEE</sequence>
<gene>
    <name evidence="2" type="primary">Zfp329</name>
</gene>
<dbReference type="AlphaFoldDB" id="B7ZNY1"/>
<dbReference type="UCSC" id="uc012ezb.1">
    <property type="organism name" value="mouse"/>
</dbReference>
<organism evidence="1">
    <name type="scientific">Mus musculus</name>
    <name type="common">Mouse</name>
    <dbReference type="NCBI Taxonomy" id="10090"/>
    <lineage>
        <taxon>Eukaryota</taxon>
        <taxon>Metazoa</taxon>
        <taxon>Chordata</taxon>
        <taxon>Craniata</taxon>
        <taxon>Vertebrata</taxon>
        <taxon>Euteleostomi</taxon>
        <taxon>Mammalia</taxon>
        <taxon>Eutheria</taxon>
        <taxon>Euarchontoglires</taxon>
        <taxon>Glires</taxon>
        <taxon>Rodentia</taxon>
        <taxon>Myomorpha</taxon>
        <taxon>Muroidea</taxon>
        <taxon>Muridae</taxon>
        <taxon>Murinae</taxon>
        <taxon>Mus</taxon>
        <taxon>Mus</taxon>
    </lineage>
</organism>
<dbReference type="AGR" id="MGI:1921283"/>
<accession>B7ZNY1</accession>
<reference evidence="1" key="1">
    <citation type="journal article" date="2004" name="Genome Res.">
        <title>The status, quality, and expansion of the NIH full-length cDNA project: the Mammalian Gene Collection (MGC).</title>
        <authorList>
            <consortium name="The MGC Project Team"/>
            <person name="Gerhard D.S."/>
            <person name="Wagner L."/>
            <person name="Feingold E.A."/>
            <person name="Shenmen C.M."/>
            <person name="Grouse L.H."/>
            <person name="Schuler G."/>
            <person name="Klein S.L."/>
            <person name="Old S."/>
            <person name="Rasooly R."/>
            <person name="Good P."/>
            <person name="Guyer M."/>
            <person name="Peck A.M."/>
            <person name="Derge J.G."/>
            <person name="Lipman D."/>
            <person name="Collins F.S."/>
            <person name="Jang W."/>
            <person name="Sherry S."/>
            <person name="Feolo M."/>
            <person name="Misquitta L."/>
            <person name="Lee E."/>
            <person name="Rotmistrovsky K."/>
            <person name="Greenhut S.F."/>
            <person name="Schaefer C.F."/>
            <person name="Buetow K."/>
            <person name="Bonner T.I."/>
            <person name="Haussler D."/>
            <person name="Kent J."/>
            <person name="Kiekhaus M."/>
            <person name="Furey T."/>
            <person name="Brent M."/>
            <person name="Prange C."/>
            <person name="Schreiber K."/>
            <person name="Shapiro N."/>
            <person name="Bhat N.K."/>
            <person name="Hopkins R.F."/>
            <person name="Hsie F."/>
            <person name="Driscoll T."/>
            <person name="Soares M.B."/>
            <person name="Casavant T.L."/>
            <person name="Scheetz T.E."/>
            <person name="Brown-stein M.J."/>
            <person name="Usdin T.B."/>
            <person name="Toshiyuki S."/>
            <person name="Carninci P."/>
            <person name="Piao Y."/>
            <person name="Dudekula D.B."/>
            <person name="Ko M.S."/>
            <person name="Kawakami K."/>
            <person name="Suzuki Y."/>
            <person name="Sugano S."/>
            <person name="Gruber C.E."/>
            <person name="Smith M.R."/>
            <person name="Simmons B."/>
            <person name="Moore T."/>
            <person name="Waterman R."/>
            <person name="Johnson S.L."/>
            <person name="Ruan Y."/>
            <person name="Wei C.L."/>
            <person name="Mathavan S."/>
            <person name="Gunaratne P.H."/>
            <person name="Wu J."/>
            <person name="Garcia A.M."/>
            <person name="Hulyk S.W."/>
            <person name="Fuh E."/>
            <person name="Yuan Y."/>
            <person name="Sneed A."/>
            <person name="Kowis C."/>
            <person name="Hodgson A."/>
            <person name="Muzny D.M."/>
            <person name="McPherson J."/>
            <person name="Gibbs R.A."/>
            <person name="Fahey J."/>
            <person name="Helton E."/>
            <person name="Ketteman M."/>
            <person name="Madan A."/>
            <person name="Rodrigues S."/>
            <person name="Sanchez A."/>
            <person name="Whiting M."/>
            <person name="Madari A."/>
            <person name="Young A.C."/>
            <person name="Wetherby K.D."/>
            <person name="Granite S.J."/>
            <person name="Kwong P.N."/>
            <person name="Brinkley C.P."/>
            <person name="Pearson R.L."/>
            <person name="Bouffard G.G."/>
            <person name="Blakesly R.W."/>
            <person name="Green E.D."/>
            <person name="Dickson M.C."/>
            <person name="Rodriguez A.C."/>
            <person name="Grimwood J."/>
            <person name="Schmutz J."/>
            <person name="Myers R.M."/>
            <person name="Butterfield Y.S."/>
            <person name="Griffith M."/>
            <person name="Griffith O.L."/>
            <person name="Krzywinski M.I."/>
            <person name="Liao N."/>
            <person name="Morin R."/>
            <person name="Morrin R."/>
            <person name="Palmquist D."/>
            <person name="Petrescu A.S."/>
            <person name="Skalska U."/>
            <person name="Smailus D.E."/>
            <person name="Stott J.M."/>
            <person name="Schnerch A."/>
            <person name="Schein J.E."/>
            <person name="Jones S.J."/>
            <person name="Holt R.A."/>
            <person name="Baross A."/>
            <person name="Marra M.A."/>
            <person name="Clifton S."/>
            <person name="Makowski K.A."/>
            <person name="Bosak S."/>
            <person name="Malek J."/>
        </authorList>
    </citation>
    <scope>NUCLEOTIDE SEQUENCE [LARGE SCALE MRNA]</scope>
    <source>
        <tissue evidence="1">Brain</tissue>
    </source>
</reference>
<name>B7ZNY1_MOUSE</name>
<dbReference type="MGI" id="MGI:1921283">
    <property type="gene designation" value="Zfp329"/>
</dbReference>
<proteinExistence type="evidence at transcript level"/>
<evidence type="ECO:0000313" key="2">
    <source>
        <dbReference type="MGI" id="MGI:1921283"/>
    </source>
</evidence>
<dbReference type="OrthoDB" id="6591996at2759"/>
<protein>
    <submittedName>
        <fullName evidence="1">Uncharacterized protein</fullName>
    </submittedName>
</protein>
<evidence type="ECO:0000313" key="1">
    <source>
        <dbReference type="EMBL" id="AAI45506.1"/>
    </source>
</evidence>